<organism evidence="3 4">
    <name type="scientific">Undibacterium luofuense</name>
    <dbReference type="NCBI Taxonomy" id="2828733"/>
    <lineage>
        <taxon>Bacteria</taxon>
        <taxon>Pseudomonadati</taxon>
        <taxon>Pseudomonadota</taxon>
        <taxon>Betaproteobacteria</taxon>
        <taxon>Burkholderiales</taxon>
        <taxon>Oxalobacteraceae</taxon>
        <taxon>Undibacterium</taxon>
    </lineage>
</organism>
<dbReference type="Proteomes" id="UP000680067">
    <property type="component" value="Unassembled WGS sequence"/>
</dbReference>
<comment type="similarity">
    <text evidence="1 2">Belongs to the UPF0125 (RnfH) family.</text>
</comment>
<evidence type="ECO:0000313" key="4">
    <source>
        <dbReference type="Proteomes" id="UP000680067"/>
    </source>
</evidence>
<comment type="caution">
    <text evidence="3">The sequence shown here is derived from an EMBL/GenBank/DDBJ whole genome shotgun (WGS) entry which is preliminary data.</text>
</comment>
<dbReference type="HAMAP" id="MF_00460">
    <property type="entry name" value="UPF0125_RnfH"/>
    <property type="match status" value="1"/>
</dbReference>
<gene>
    <name evidence="3" type="ORF">KDM89_17975</name>
</gene>
<dbReference type="InterPro" id="IPR016155">
    <property type="entry name" value="Mopterin_synth/thiamin_S_b"/>
</dbReference>
<dbReference type="Pfam" id="PF03658">
    <property type="entry name" value="Ub-RnfH"/>
    <property type="match status" value="1"/>
</dbReference>
<keyword evidence="4" id="KW-1185">Reference proteome</keyword>
<dbReference type="InterPro" id="IPR037021">
    <property type="entry name" value="RnfH_sf"/>
</dbReference>
<dbReference type="NCBIfam" id="NF002490">
    <property type="entry name" value="PRK01777.1"/>
    <property type="match status" value="1"/>
</dbReference>
<reference evidence="3" key="1">
    <citation type="submission" date="2021-04" db="EMBL/GenBank/DDBJ databases">
        <title>novel species isolated from subtropical streams in China.</title>
        <authorList>
            <person name="Lu H."/>
        </authorList>
    </citation>
    <scope>NUCLEOTIDE SEQUENCE</scope>
    <source>
        <strain evidence="3">LFS511W</strain>
    </source>
</reference>
<evidence type="ECO:0000313" key="3">
    <source>
        <dbReference type="EMBL" id="MBR7784038.1"/>
    </source>
</evidence>
<accession>A0A941DNF8</accession>
<sequence>MAELIQVEVCYALPEQVFRIPLTLASGSDLAAALQQSGIAEKANIKDIGAMPVGIFGKKKTPDTVLKDGDRIEIYRPLTADPMEARRRRAVKQNRKRGTM</sequence>
<dbReference type="RefSeq" id="WP_212689308.1">
    <property type="nucleotide sequence ID" value="NZ_JAGSPN010000017.1"/>
</dbReference>
<dbReference type="Gene3D" id="3.10.20.280">
    <property type="entry name" value="RnfH-like"/>
    <property type="match status" value="1"/>
</dbReference>
<evidence type="ECO:0000256" key="1">
    <source>
        <dbReference type="ARBA" id="ARBA00010645"/>
    </source>
</evidence>
<dbReference type="EMBL" id="JAGSPN010000017">
    <property type="protein sequence ID" value="MBR7784038.1"/>
    <property type="molecule type" value="Genomic_DNA"/>
</dbReference>
<dbReference type="SUPFAM" id="SSF54285">
    <property type="entry name" value="MoaD/ThiS"/>
    <property type="match status" value="1"/>
</dbReference>
<evidence type="ECO:0000256" key="2">
    <source>
        <dbReference type="HAMAP-Rule" id="MF_00460"/>
    </source>
</evidence>
<proteinExistence type="inferred from homology"/>
<dbReference type="PANTHER" id="PTHR37483:SF1">
    <property type="entry name" value="UPF0125 PROTEIN RATB"/>
    <property type="match status" value="1"/>
</dbReference>
<name>A0A941DNF8_9BURK</name>
<dbReference type="InterPro" id="IPR005346">
    <property type="entry name" value="RnfH"/>
</dbReference>
<dbReference type="AlphaFoldDB" id="A0A941DNF8"/>
<protein>
    <recommendedName>
        <fullName evidence="2">UPF0125 protein KDM89_17975</fullName>
    </recommendedName>
</protein>
<dbReference type="PANTHER" id="PTHR37483">
    <property type="entry name" value="UPF0125 PROTEIN RATB"/>
    <property type="match status" value="1"/>
</dbReference>